<dbReference type="PANTHER" id="PTHR12905:SF0">
    <property type="entry name" value="CALCINEURIN-LIKE PHOSPHOESTERASE DOMAIN-CONTAINING PROTEIN"/>
    <property type="match status" value="1"/>
</dbReference>
<dbReference type="CDD" id="cd07379">
    <property type="entry name" value="MPP_239FB"/>
    <property type="match status" value="1"/>
</dbReference>
<proteinExistence type="predicted"/>
<organism evidence="2 3">
    <name type="scientific">Lophiotrema nucula</name>
    <dbReference type="NCBI Taxonomy" id="690887"/>
    <lineage>
        <taxon>Eukaryota</taxon>
        <taxon>Fungi</taxon>
        <taxon>Dikarya</taxon>
        <taxon>Ascomycota</taxon>
        <taxon>Pezizomycotina</taxon>
        <taxon>Dothideomycetes</taxon>
        <taxon>Pleosporomycetidae</taxon>
        <taxon>Pleosporales</taxon>
        <taxon>Lophiotremataceae</taxon>
        <taxon>Lophiotrema</taxon>
    </lineage>
</organism>
<evidence type="ECO:0000259" key="1">
    <source>
        <dbReference type="Pfam" id="PF00149"/>
    </source>
</evidence>
<dbReference type="InterPro" id="IPR029052">
    <property type="entry name" value="Metallo-depent_PP-like"/>
</dbReference>
<dbReference type="InterPro" id="IPR051693">
    <property type="entry name" value="UPF0046_metallophosphoest"/>
</dbReference>
<dbReference type="Gene3D" id="3.60.21.10">
    <property type="match status" value="1"/>
</dbReference>
<dbReference type="Pfam" id="PF00149">
    <property type="entry name" value="Metallophos"/>
    <property type="match status" value="1"/>
</dbReference>
<dbReference type="Proteomes" id="UP000799770">
    <property type="component" value="Unassembled WGS sequence"/>
</dbReference>
<dbReference type="OrthoDB" id="630188at2759"/>
<evidence type="ECO:0000313" key="2">
    <source>
        <dbReference type="EMBL" id="KAF2113919.1"/>
    </source>
</evidence>
<name>A0A6A5Z377_9PLEO</name>
<keyword evidence="3" id="KW-1185">Reference proteome</keyword>
<dbReference type="SUPFAM" id="SSF56300">
    <property type="entry name" value="Metallo-dependent phosphatases"/>
    <property type="match status" value="1"/>
</dbReference>
<sequence>MSATRFLVLSDTHDEWPYTDDSCPAPKVDVLLRCGDLTQVGGLPSFRRAIECINSIDAELKLVIAGNHDLELDPKWWVENQMDDDDPEDSARALQLFKSQKASGLHYLEEGIHSFELKNGARFTVYASPYTPEFNGYAFPYSPEQDRFTRNSGAWWPPEPIPSRNVDIIMTHGPPAFNSPGYQLDFNGKSEHCGCDKLSKALRRCKPLLHCFGHLHEGRGAAYISWQGDAEVPHVDPIGDSNMREILEVKPTGSTLLVNAAMHGEARKGFLVDIDFRKP</sequence>
<dbReference type="GO" id="GO:0016787">
    <property type="term" value="F:hydrolase activity"/>
    <property type="evidence" value="ECO:0007669"/>
    <property type="project" value="InterPro"/>
</dbReference>
<protein>
    <submittedName>
        <fullName evidence="2">Ser/Thr protein phosphatase family protein</fullName>
    </submittedName>
</protein>
<dbReference type="AlphaFoldDB" id="A0A6A5Z377"/>
<feature type="domain" description="Calcineurin-like phosphoesterase" evidence="1">
    <location>
        <begin position="5"/>
        <end position="217"/>
    </location>
</feature>
<gene>
    <name evidence="2" type="ORF">BDV96DRAFT_613301</name>
</gene>
<dbReference type="PANTHER" id="PTHR12905">
    <property type="entry name" value="METALLOPHOSPHOESTERASE"/>
    <property type="match status" value="1"/>
</dbReference>
<reference evidence="2" key="1">
    <citation type="journal article" date="2020" name="Stud. Mycol.">
        <title>101 Dothideomycetes genomes: a test case for predicting lifestyles and emergence of pathogens.</title>
        <authorList>
            <person name="Haridas S."/>
            <person name="Albert R."/>
            <person name="Binder M."/>
            <person name="Bloem J."/>
            <person name="Labutti K."/>
            <person name="Salamov A."/>
            <person name="Andreopoulos B."/>
            <person name="Baker S."/>
            <person name="Barry K."/>
            <person name="Bills G."/>
            <person name="Bluhm B."/>
            <person name="Cannon C."/>
            <person name="Castanera R."/>
            <person name="Culley D."/>
            <person name="Daum C."/>
            <person name="Ezra D."/>
            <person name="Gonzalez J."/>
            <person name="Henrissat B."/>
            <person name="Kuo A."/>
            <person name="Liang C."/>
            <person name="Lipzen A."/>
            <person name="Lutzoni F."/>
            <person name="Magnuson J."/>
            <person name="Mondo S."/>
            <person name="Nolan M."/>
            <person name="Ohm R."/>
            <person name="Pangilinan J."/>
            <person name="Park H.-J."/>
            <person name="Ramirez L."/>
            <person name="Alfaro M."/>
            <person name="Sun H."/>
            <person name="Tritt A."/>
            <person name="Yoshinaga Y."/>
            <person name="Zwiers L.-H."/>
            <person name="Turgeon B."/>
            <person name="Goodwin S."/>
            <person name="Spatafora J."/>
            <person name="Crous P."/>
            <person name="Grigoriev I."/>
        </authorList>
    </citation>
    <scope>NUCLEOTIDE SEQUENCE</scope>
    <source>
        <strain evidence="2">CBS 627.86</strain>
    </source>
</reference>
<evidence type="ECO:0000313" key="3">
    <source>
        <dbReference type="Proteomes" id="UP000799770"/>
    </source>
</evidence>
<dbReference type="InterPro" id="IPR004843">
    <property type="entry name" value="Calcineurin-like_PHP"/>
</dbReference>
<dbReference type="EMBL" id="ML977326">
    <property type="protein sequence ID" value="KAF2113919.1"/>
    <property type="molecule type" value="Genomic_DNA"/>
</dbReference>
<accession>A0A6A5Z377</accession>